<keyword evidence="2 3" id="KW-0040">ANK repeat</keyword>
<dbReference type="PANTHER" id="PTHR24198:SF165">
    <property type="entry name" value="ANKYRIN REPEAT-CONTAINING PROTEIN-RELATED"/>
    <property type="match status" value="1"/>
</dbReference>
<dbReference type="Gene3D" id="1.10.510.10">
    <property type="entry name" value="Transferase(Phosphotransferase) domain 1"/>
    <property type="match status" value="1"/>
</dbReference>
<gene>
    <name evidence="5" type="ORF">PGRI_001400</name>
</gene>
<keyword evidence="6" id="KW-1185">Reference proteome</keyword>
<dbReference type="InterPro" id="IPR000719">
    <property type="entry name" value="Prot_kinase_dom"/>
</dbReference>
<dbReference type="EMBL" id="LHQR01000014">
    <property type="protein sequence ID" value="KXG53090.1"/>
    <property type="molecule type" value="Genomic_DNA"/>
</dbReference>
<evidence type="ECO:0000256" key="1">
    <source>
        <dbReference type="ARBA" id="ARBA00022737"/>
    </source>
</evidence>
<evidence type="ECO:0000259" key="4">
    <source>
        <dbReference type="PROSITE" id="PS50011"/>
    </source>
</evidence>
<feature type="repeat" description="ANK" evidence="3">
    <location>
        <begin position="723"/>
        <end position="755"/>
    </location>
</feature>
<dbReference type="GO" id="GO:0005524">
    <property type="term" value="F:ATP binding"/>
    <property type="evidence" value="ECO:0007669"/>
    <property type="project" value="InterPro"/>
</dbReference>
<dbReference type="SMART" id="SM00248">
    <property type="entry name" value="ANK"/>
    <property type="match status" value="8"/>
</dbReference>
<protein>
    <recommendedName>
        <fullName evidence="4">Protein kinase domain-containing protein</fullName>
    </recommendedName>
</protein>
<sequence length="1360" mass="150162">MATSTYIDTRSAYGTRYSTSATEVTESEKRRGSHYELFLLIQDLLRNDGGIILEFPIDELGQKQPVSISLGAGGFSSVQRRIAKGHWGNRSVMAYKRINPHFDQDGRFDDRRMLAQIVDELKLLATPGLRSHANINQLKGISFETQGRRSDGCLFPALMFDATSFGTLLDFIQDPVRMVDGPYWEYCLDVAQGLQALHSQGFIHGDVKCENVLMFPTNKLQGRNCIAKLTDFGCSMMMDAVEPRQYTRLRGVTIPYDAPEADAEIQSGHLPFTDTYSFGLLVWRVIIDGADPFNDPRYRSSTTDDGARYKYTLIREDKRNGTTLSLALNRVFDPDRALSPETRDAFGGMLRIALSCEATERDLGRIIQILTCPQNFQKRAFGLSPPNAHLLREFIKFEAARFRGHAQASRGLAEWKSIPPNADQCYHLIIKHGKLGSNFMGFGFSRLSPMSEAMRDMLVAIEGIYRTCGQPLPVIAPTSLFTSDDPLKDPRGVWDSILRTVFLINKDAGAMVARSVGFFRSFSVMKPLSQAMIKIGKTGASENAVLQRAPDPRKESFGALQGLFDLDGGVAAADTVAMMNEEIIPKTTSQSFEPSRSLDFHLLTTCHLPFPLQVQLFADISSRARSSATGSRRGPALMEEAICYSMGFGVEQDQIRYLAILKECGKIEYKPAQQSLSQVHTAIGLSPAEYMEPSPAISGSSGTRDKEDVINMTASQINQRNSDGDLPLIAACRAGNLELTCLLIERGADCSLRNKLGETAIHWVWMFDDASLPMIVAQLTHSGADPNAVAKENRLYADDFQFPLIHGTALLRAVSQGNKVAVRELILNGASVSDASGPVIFHNQRHWNLDSVQLACTWHDPEILEILLDASPFYPINADTEIGLGLLYFAIQCQNTHLRMARHGSSYGSQLQKTIQLLLRRGATTAVDKDGMTVLQLAVRSDMPGILEYVTTVDTFVRNIDTQVNGKTVFDLAIATGRPAVFDSIVQASGSVYQDSMAEHTLVSTVKFAPGNSYFLRRTLELGLHSITSNGKNGALVAAFEMSQWEFADLLMEHGADLNGLTHSKGTHIFVSTVFGSALNRSFQISLAAKLDSILSLAAKHHQKPEYLVAPTLRASALNRAVSDVSILDNDEDARAYSILLDIFPGSHHLEARDARGWTPLHMAASVRNLVAVRALLDAGADINSLAMFEGYPVGPSAKDMVFGQLFAVTNFNEFSSASRKRGDRALEQLIKLFSEGRFKRSVTLRAEQRWKVSPQHREVMDYVETYSLKPRRSIPSDSALTSTSASTSVTEQFIDAVASGEQGEFMKGIGQSYIDKIQKNIQWNGVDSVRFLRNEGVPLLRDMGLLDAYLCDEPGRTGR</sequence>
<dbReference type="PROSITE" id="PS50011">
    <property type="entry name" value="PROTEIN_KINASE_DOM"/>
    <property type="match status" value="1"/>
</dbReference>
<proteinExistence type="predicted"/>
<dbReference type="PROSITE" id="PS50297">
    <property type="entry name" value="ANK_REP_REGION"/>
    <property type="match status" value="2"/>
</dbReference>
<evidence type="ECO:0000256" key="2">
    <source>
        <dbReference type="ARBA" id="ARBA00023043"/>
    </source>
</evidence>
<feature type="domain" description="Protein kinase" evidence="4">
    <location>
        <begin position="64"/>
        <end position="355"/>
    </location>
</feature>
<dbReference type="GO" id="GO:0004672">
    <property type="term" value="F:protein kinase activity"/>
    <property type="evidence" value="ECO:0007669"/>
    <property type="project" value="InterPro"/>
</dbReference>
<dbReference type="SMART" id="SM00220">
    <property type="entry name" value="S_TKc"/>
    <property type="match status" value="1"/>
</dbReference>
<dbReference type="InterPro" id="IPR002110">
    <property type="entry name" value="Ankyrin_rpt"/>
</dbReference>
<dbReference type="SUPFAM" id="SSF48403">
    <property type="entry name" value="Ankyrin repeat"/>
    <property type="match status" value="2"/>
</dbReference>
<keyword evidence="1" id="KW-0677">Repeat</keyword>
<dbReference type="OrthoDB" id="626167at2759"/>
<dbReference type="PROSITE" id="PS00108">
    <property type="entry name" value="PROTEIN_KINASE_ST"/>
    <property type="match status" value="1"/>
</dbReference>
<dbReference type="OMA" id="MEEAICY"/>
<dbReference type="PROSITE" id="PS50088">
    <property type="entry name" value="ANK_REPEAT"/>
    <property type="match status" value="2"/>
</dbReference>
<dbReference type="Pfam" id="PF00069">
    <property type="entry name" value="Pkinase"/>
    <property type="match status" value="1"/>
</dbReference>
<dbReference type="InterPro" id="IPR036770">
    <property type="entry name" value="Ankyrin_rpt-contain_sf"/>
</dbReference>
<dbReference type="RefSeq" id="XP_040651625.1">
    <property type="nucleotide sequence ID" value="XM_040787853.1"/>
</dbReference>
<dbReference type="Pfam" id="PF13637">
    <property type="entry name" value="Ank_4"/>
    <property type="match status" value="1"/>
</dbReference>
<dbReference type="STRING" id="5078.A0A135LVU8"/>
<evidence type="ECO:0000313" key="5">
    <source>
        <dbReference type="EMBL" id="KXG53090.1"/>
    </source>
</evidence>
<comment type="caution">
    <text evidence="5">The sequence shown here is derived from an EMBL/GenBank/DDBJ whole genome shotgun (WGS) entry which is preliminary data.</text>
</comment>
<name>A0A135LVU8_PENPA</name>
<accession>A0A135LVU8</accession>
<reference evidence="5 6" key="1">
    <citation type="journal article" date="2016" name="BMC Genomics">
        <title>Genome sequencing and secondary metabolism of the postharvest pathogen Penicillium griseofulvum.</title>
        <authorList>
            <person name="Banani H."/>
            <person name="Marcet-Houben M."/>
            <person name="Ballester A.R."/>
            <person name="Abbruscato P."/>
            <person name="Gonzalez-Candelas L."/>
            <person name="Gabaldon T."/>
            <person name="Spadaro D."/>
        </authorList>
    </citation>
    <scope>NUCLEOTIDE SEQUENCE [LARGE SCALE GENOMIC DNA]</scope>
    <source>
        <strain evidence="5 6">PG3</strain>
    </source>
</reference>
<dbReference type="Gene3D" id="1.25.40.20">
    <property type="entry name" value="Ankyrin repeat-containing domain"/>
    <property type="match status" value="3"/>
</dbReference>
<dbReference type="SUPFAM" id="SSF56112">
    <property type="entry name" value="Protein kinase-like (PK-like)"/>
    <property type="match status" value="1"/>
</dbReference>
<dbReference type="InterPro" id="IPR008271">
    <property type="entry name" value="Ser/Thr_kinase_AS"/>
</dbReference>
<evidence type="ECO:0000256" key="3">
    <source>
        <dbReference type="PROSITE-ProRule" id="PRU00023"/>
    </source>
</evidence>
<dbReference type="Proteomes" id="UP000070168">
    <property type="component" value="Unassembled WGS sequence"/>
</dbReference>
<dbReference type="Pfam" id="PF00023">
    <property type="entry name" value="Ank"/>
    <property type="match status" value="1"/>
</dbReference>
<evidence type="ECO:0000313" key="6">
    <source>
        <dbReference type="Proteomes" id="UP000070168"/>
    </source>
</evidence>
<dbReference type="PANTHER" id="PTHR24198">
    <property type="entry name" value="ANKYRIN REPEAT AND PROTEIN KINASE DOMAIN-CONTAINING PROTEIN"/>
    <property type="match status" value="1"/>
</dbReference>
<dbReference type="InterPro" id="IPR011009">
    <property type="entry name" value="Kinase-like_dom_sf"/>
</dbReference>
<organism evidence="5 6">
    <name type="scientific">Penicillium patulum</name>
    <name type="common">Penicillium griseofulvum</name>
    <dbReference type="NCBI Taxonomy" id="5078"/>
    <lineage>
        <taxon>Eukaryota</taxon>
        <taxon>Fungi</taxon>
        <taxon>Dikarya</taxon>
        <taxon>Ascomycota</taxon>
        <taxon>Pezizomycotina</taxon>
        <taxon>Eurotiomycetes</taxon>
        <taxon>Eurotiomycetidae</taxon>
        <taxon>Eurotiales</taxon>
        <taxon>Aspergillaceae</taxon>
        <taxon>Penicillium</taxon>
    </lineage>
</organism>
<dbReference type="GeneID" id="63703153"/>
<feature type="repeat" description="ANK" evidence="3">
    <location>
        <begin position="1156"/>
        <end position="1188"/>
    </location>
</feature>